<dbReference type="Proteomes" id="UP000183995">
    <property type="component" value="Unassembled WGS sequence"/>
</dbReference>
<comment type="similarity">
    <text evidence="1">Belongs to the short-chain dehydrogenases/reductases (SDR) family.</text>
</comment>
<dbReference type="GO" id="GO:0016616">
    <property type="term" value="F:oxidoreductase activity, acting on the CH-OH group of donors, NAD or NADP as acceptor"/>
    <property type="evidence" value="ECO:0007669"/>
    <property type="project" value="TreeGrafter"/>
</dbReference>
<dbReference type="PANTHER" id="PTHR42760">
    <property type="entry name" value="SHORT-CHAIN DEHYDROGENASES/REDUCTASES FAMILY MEMBER"/>
    <property type="match status" value="1"/>
</dbReference>
<dbReference type="GO" id="GO:0008206">
    <property type="term" value="P:bile acid metabolic process"/>
    <property type="evidence" value="ECO:0007669"/>
    <property type="project" value="UniProtKB-ARBA"/>
</dbReference>
<name>A0A1M5YC38_9FIRM</name>
<dbReference type="Pfam" id="PF13561">
    <property type="entry name" value="adh_short_C2"/>
    <property type="match status" value="1"/>
</dbReference>
<reference evidence="3 4" key="1">
    <citation type="submission" date="2016-11" db="EMBL/GenBank/DDBJ databases">
        <authorList>
            <person name="Jaros S."/>
            <person name="Januszkiewicz K."/>
            <person name="Wedrychowicz H."/>
        </authorList>
    </citation>
    <scope>NUCLEOTIDE SEQUENCE [LARGE SCALE GENOMIC DNA]</scope>
    <source>
        <strain evidence="3 4">DSM 10068</strain>
    </source>
</reference>
<evidence type="ECO:0000256" key="1">
    <source>
        <dbReference type="ARBA" id="ARBA00006484"/>
    </source>
</evidence>
<dbReference type="PRINTS" id="PR00080">
    <property type="entry name" value="SDRFAMILY"/>
</dbReference>
<sequence>MPNPITNMTNAFSVKGYNVIVTGGNRGIGLGISTAFAQSGANVAILCRNKESGDKAAESFKQYGGTYFCVQCDTGALESVKKAVAEVFRVFPEVNVLVNNAGVSTVTKFVDDRDLSEWHRVVNTNLHGPANTIYEVAPHMIKAGKGGSIINISSIGGQSVGGTKHHPKASYHASKAGLEMLTKALAVELGDDGIRINVIEPGPTHSDLDKDLPPEAFVQIQNQMPMHRFAEPIEIGALCVFLSTEAANQITGAVHIHDGGLVLGG</sequence>
<dbReference type="InterPro" id="IPR002347">
    <property type="entry name" value="SDR_fam"/>
</dbReference>
<accession>A0A1M5YC38</accession>
<dbReference type="OrthoDB" id="1999550at2"/>
<organism evidence="3 4">
    <name type="scientific">Sporobacter termitidis DSM 10068</name>
    <dbReference type="NCBI Taxonomy" id="1123282"/>
    <lineage>
        <taxon>Bacteria</taxon>
        <taxon>Bacillati</taxon>
        <taxon>Bacillota</taxon>
        <taxon>Clostridia</taxon>
        <taxon>Eubacteriales</taxon>
        <taxon>Oscillospiraceae</taxon>
        <taxon>Sporobacter</taxon>
    </lineage>
</organism>
<evidence type="ECO:0000256" key="2">
    <source>
        <dbReference type="ARBA" id="ARBA00023002"/>
    </source>
</evidence>
<dbReference type="PRINTS" id="PR00081">
    <property type="entry name" value="GDHRDH"/>
</dbReference>
<dbReference type="InterPro" id="IPR036291">
    <property type="entry name" value="NAD(P)-bd_dom_sf"/>
</dbReference>
<gene>
    <name evidence="3" type="ORF">SAMN02745823_02358</name>
</gene>
<dbReference type="CDD" id="cd05233">
    <property type="entry name" value="SDR_c"/>
    <property type="match status" value="1"/>
</dbReference>
<dbReference type="SUPFAM" id="SSF51735">
    <property type="entry name" value="NAD(P)-binding Rossmann-fold domains"/>
    <property type="match status" value="1"/>
</dbReference>
<proteinExistence type="inferred from homology"/>
<keyword evidence="4" id="KW-1185">Reference proteome</keyword>
<dbReference type="FunFam" id="3.40.50.720:FF:000084">
    <property type="entry name" value="Short-chain dehydrogenase reductase"/>
    <property type="match status" value="1"/>
</dbReference>
<dbReference type="AlphaFoldDB" id="A0A1M5YC38"/>
<dbReference type="Gene3D" id="3.40.50.720">
    <property type="entry name" value="NAD(P)-binding Rossmann-like Domain"/>
    <property type="match status" value="1"/>
</dbReference>
<dbReference type="EMBL" id="FQXV01000008">
    <property type="protein sequence ID" value="SHI09536.1"/>
    <property type="molecule type" value="Genomic_DNA"/>
</dbReference>
<evidence type="ECO:0000313" key="4">
    <source>
        <dbReference type="Proteomes" id="UP000183995"/>
    </source>
</evidence>
<dbReference type="RefSeq" id="WP_084726436.1">
    <property type="nucleotide sequence ID" value="NZ_FQXV01000008.1"/>
</dbReference>
<dbReference type="STRING" id="1123282.SAMN02745823_02358"/>
<protein>
    <submittedName>
        <fullName evidence="3">3-oxoacyl-[acyl-carrier protein] reductase</fullName>
    </submittedName>
</protein>
<evidence type="ECO:0000313" key="3">
    <source>
        <dbReference type="EMBL" id="SHI09536.1"/>
    </source>
</evidence>
<keyword evidence="2" id="KW-0560">Oxidoreductase</keyword>